<evidence type="ECO:0000313" key="1">
    <source>
        <dbReference type="EMBL" id="MFD1429587.1"/>
    </source>
</evidence>
<dbReference type="RefSeq" id="WP_203626781.1">
    <property type="nucleotide sequence ID" value="NZ_BOLQ01000008.1"/>
</dbReference>
<comment type="caution">
    <text evidence="1">The sequence shown here is derived from an EMBL/GenBank/DDBJ whole genome shotgun (WGS) entry which is preliminary data.</text>
</comment>
<gene>
    <name evidence="1" type="ORF">ACFQ4P_04920</name>
</gene>
<evidence type="ECO:0000313" key="2">
    <source>
        <dbReference type="Proteomes" id="UP001597196"/>
    </source>
</evidence>
<protein>
    <submittedName>
        <fullName evidence="1">Uncharacterized protein</fullName>
    </submittedName>
</protein>
<dbReference type="Proteomes" id="UP001597196">
    <property type="component" value="Unassembled WGS sequence"/>
</dbReference>
<dbReference type="EMBL" id="JBHTOC010000006">
    <property type="protein sequence ID" value="MFD1429587.1"/>
    <property type="molecule type" value="Genomic_DNA"/>
</dbReference>
<reference evidence="2" key="1">
    <citation type="journal article" date="2019" name="Int. J. Syst. Evol. Microbiol.">
        <title>The Global Catalogue of Microorganisms (GCM) 10K type strain sequencing project: providing services to taxonomists for standard genome sequencing and annotation.</title>
        <authorList>
            <consortium name="The Broad Institute Genomics Platform"/>
            <consortium name="The Broad Institute Genome Sequencing Center for Infectious Disease"/>
            <person name="Wu L."/>
            <person name="Ma J."/>
        </authorList>
    </citation>
    <scope>NUCLEOTIDE SEQUENCE [LARGE SCALE GENOMIC DNA]</scope>
    <source>
        <strain evidence="2">CCM 8980</strain>
    </source>
</reference>
<accession>A0ABW4CGY7</accession>
<keyword evidence="2" id="KW-1185">Reference proteome</keyword>
<proteinExistence type="predicted"/>
<sequence>MKRKVRWGRVAVALAILALLISGGGWLVARGLAHSAGTKQVSRASESGRQKQIDAPYAVTLASEMTFLRPDATSAPLEIFIHAKNEGRVTLTTATPHHASSPATSKDATTLLDLTPHAGTVANVATKTLQVQVDGKRRTIKVNTRLTLKNGAHYFLTRDDKGTIGLIKQDKSTQVAYLQQTNDRALLKQALWGRGFSIGPTRYNGESINTAMDQDRAPQNTVADNTRLGVFSDGQHVRVTALGAGSPGWEGTYRLTSKTLTIKFSTGAVASQFRFSYTFEKGRLQLAPLATQDRAGNTLTWRFALDEDGLLAAQRPLA</sequence>
<name>A0ABW4CGY7_9LACO</name>
<organism evidence="1 2">
    <name type="scientific">Lacticaseibacillus mingshuiensis</name>
    <dbReference type="NCBI Taxonomy" id="2799574"/>
    <lineage>
        <taxon>Bacteria</taxon>
        <taxon>Bacillati</taxon>
        <taxon>Bacillota</taxon>
        <taxon>Bacilli</taxon>
        <taxon>Lactobacillales</taxon>
        <taxon>Lactobacillaceae</taxon>
        <taxon>Lacticaseibacillus</taxon>
    </lineage>
</organism>